<dbReference type="AlphaFoldDB" id="A0A0U3SX91"/>
<evidence type="ECO:0000313" key="5">
    <source>
        <dbReference type="EMBL" id="ALX00060.1"/>
    </source>
</evidence>
<evidence type="ECO:0000256" key="1">
    <source>
        <dbReference type="ARBA" id="ARBA00004613"/>
    </source>
</evidence>
<sequence>MKPMYGLLAFALLVAAVCAWEREEEVDENPKYPGKCYDARRNEGYAVGATWSRVREPCSQFTCAQGKTKGKYIIKGKGCDPVTPKKGCRIEEGNYKAKYPRCCASLSCPLK</sequence>
<dbReference type="InterPro" id="IPR029277">
    <property type="entry name" value="SVWC_dom"/>
</dbReference>
<reference evidence="5" key="1">
    <citation type="journal article" date="2015" name="BMC Genomics">
        <title>Combining RNA-seq and proteomic profiling to identify seminal fluid proteins in the migratory grasshopper Melanoplus sanguinipes (F).</title>
        <authorList>
            <person name="Bonilla M.L."/>
            <person name="Todd C."/>
            <person name="Erlandson M."/>
            <person name="Andres J."/>
        </authorList>
    </citation>
    <scope>NUCLEOTIDE SEQUENCE</scope>
</reference>
<dbReference type="Pfam" id="PF15430">
    <property type="entry name" value="SVWC"/>
    <property type="match status" value="1"/>
</dbReference>
<name>A0A0U3SX91_MELSA</name>
<evidence type="ECO:0000256" key="3">
    <source>
        <dbReference type="SAM" id="SignalP"/>
    </source>
</evidence>
<proteinExistence type="evidence at transcript level"/>
<keyword evidence="3" id="KW-0732">Signal</keyword>
<comment type="subcellular location">
    <subcellularLocation>
        <location evidence="1">Secreted</location>
    </subcellularLocation>
</comment>
<keyword evidence="2" id="KW-0964">Secreted</keyword>
<reference evidence="5" key="2">
    <citation type="submission" date="2015-12" db="EMBL/GenBank/DDBJ databases">
        <authorList>
            <person name="Shamseldin A."/>
            <person name="Moawad H."/>
            <person name="Abd El-Rahim W.M."/>
            <person name="Sadowsky M.J."/>
        </authorList>
    </citation>
    <scope>NUCLEOTIDE SEQUENCE</scope>
</reference>
<feature type="signal peptide" evidence="3">
    <location>
        <begin position="1"/>
        <end position="19"/>
    </location>
</feature>
<protein>
    <recommendedName>
        <fullName evidence="4">Single domain-containing protein</fullName>
    </recommendedName>
</protein>
<feature type="domain" description="Single" evidence="4">
    <location>
        <begin position="36"/>
        <end position="108"/>
    </location>
</feature>
<evidence type="ECO:0000259" key="4">
    <source>
        <dbReference type="SMART" id="SM01318"/>
    </source>
</evidence>
<feature type="chain" id="PRO_5006845303" description="Single domain-containing protein" evidence="3">
    <location>
        <begin position="20"/>
        <end position="111"/>
    </location>
</feature>
<organism evidence="5">
    <name type="scientific">Melanoplus sanguinipes</name>
    <name type="common">Migratory grasshopper</name>
    <dbReference type="NCBI Taxonomy" id="65742"/>
    <lineage>
        <taxon>Eukaryota</taxon>
        <taxon>Metazoa</taxon>
        <taxon>Ecdysozoa</taxon>
        <taxon>Arthropoda</taxon>
        <taxon>Hexapoda</taxon>
        <taxon>Insecta</taxon>
        <taxon>Pterygota</taxon>
        <taxon>Neoptera</taxon>
        <taxon>Polyneoptera</taxon>
        <taxon>Orthoptera</taxon>
        <taxon>Caelifera</taxon>
        <taxon>Acrididea</taxon>
        <taxon>Acridomorpha</taxon>
        <taxon>Acridoidea</taxon>
        <taxon>Acrididae</taxon>
        <taxon>Melanoplinae</taxon>
        <taxon>Melanoplini</taxon>
        <taxon>Melanoplus</taxon>
    </lineage>
</organism>
<dbReference type="SMART" id="SM01318">
    <property type="entry name" value="SVWC"/>
    <property type="match status" value="1"/>
</dbReference>
<dbReference type="GO" id="GO:0005576">
    <property type="term" value="C:extracellular region"/>
    <property type="evidence" value="ECO:0007669"/>
    <property type="project" value="UniProtKB-SubCell"/>
</dbReference>
<evidence type="ECO:0000256" key="2">
    <source>
        <dbReference type="ARBA" id="ARBA00022525"/>
    </source>
</evidence>
<accession>A0A0U3SX91</accession>
<dbReference type="EMBL" id="KU218680">
    <property type="protein sequence ID" value="ALX00060.1"/>
    <property type="molecule type" value="mRNA"/>
</dbReference>